<evidence type="ECO:0000313" key="3">
    <source>
        <dbReference type="Proteomes" id="UP000075714"/>
    </source>
</evidence>
<evidence type="ECO:0000256" key="1">
    <source>
        <dbReference type="SAM" id="MobiDB-lite"/>
    </source>
</evidence>
<accession>A0A150GU08</accession>
<reference evidence="3" key="1">
    <citation type="journal article" date="2016" name="Nat. Commun.">
        <title>The Gonium pectorale genome demonstrates co-option of cell cycle regulation during the evolution of multicellularity.</title>
        <authorList>
            <person name="Hanschen E.R."/>
            <person name="Marriage T.N."/>
            <person name="Ferris P.J."/>
            <person name="Hamaji T."/>
            <person name="Toyoda A."/>
            <person name="Fujiyama A."/>
            <person name="Neme R."/>
            <person name="Noguchi H."/>
            <person name="Minakuchi Y."/>
            <person name="Suzuki M."/>
            <person name="Kawai-Toyooka H."/>
            <person name="Smith D.R."/>
            <person name="Sparks H."/>
            <person name="Anderson J."/>
            <person name="Bakaric R."/>
            <person name="Luria V."/>
            <person name="Karger A."/>
            <person name="Kirschner M.W."/>
            <person name="Durand P.M."/>
            <person name="Michod R.E."/>
            <person name="Nozaki H."/>
            <person name="Olson B.J."/>
        </authorList>
    </citation>
    <scope>NUCLEOTIDE SEQUENCE [LARGE SCALE GENOMIC DNA]</scope>
    <source>
        <strain evidence="3">NIES-2863</strain>
    </source>
</reference>
<feature type="compositionally biased region" description="Basic and acidic residues" evidence="1">
    <location>
        <begin position="129"/>
        <end position="139"/>
    </location>
</feature>
<comment type="caution">
    <text evidence="2">The sequence shown here is derived from an EMBL/GenBank/DDBJ whole genome shotgun (WGS) entry which is preliminary data.</text>
</comment>
<dbReference type="AlphaFoldDB" id="A0A150GU08"/>
<protein>
    <submittedName>
        <fullName evidence="2">Uncharacterized protein</fullName>
    </submittedName>
</protein>
<name>A0A150GU08_GONPE</name>
<feature type="compositionally biased region" description="Basic and acidic residues" evidence="1">
    <location>
        <begin position="52"/>
        <end position="89"/>
    </location>
</feature>
<feature type="region of interest" description="Disordered" evidence="1">
    <location>
        <begin position="1"/>
        <end position="139"/>
    </location>
</feature>
<proteinExistence type="predicted"/>
<sequence length="139" mass="14953">MVETRSQVAGKPLKKPGAYNTDLYYQEKDEGYGDVGVDQEPDAGAIDNPADPEFKVKDKDVAEATEEAQRDPEGLDVSELKAEVEELQRPTDTGVEELDAAGEPVPIVDANAEGGGPSIEEQEQNIGAGEDRTREHEGV</sequence>
<gene>
    <name evidence="2" type="ORF">GPECTOR_7g1213</name>
</gene>
<evidence type="ECO:0000313" key="2">
    <source>
        <dbReference type="EMBL" id="KXZ53319.1"/>
    </source>
</evidence>
<dbReference type="EMBL" id="LSYV01000008">
    <property type="protein sequence ID" value="KXZ53319.1"/>
    <property type="molecule type" value="Genomic_DNA"/>
</dbReference>
<keyword evidence="3" id="KW-1185">Reference proteome</keyword>
<dbReference type="Proteomes" id="UP000075714">
    <property type="component" value="Unassembled WGS sequence"/>
</dbReference>
<organism evidence="2 3">
    <name type="scientific">Gonium pectorale</name>
    <name type="common">Green alga</name>
    <dbReference type="NCBI Taxonomy" id="33097"/>
    <lineage>
        <taxon>Eukaryota</taxon>
        <taxon>Viridiplantae</taxon>
        <taxon>Chlorophyta</taxon>
        <taxon>core chlorophytes</taxon>
        <taxon>Chlorophyceae</taxon>
        <taxon>CS clade</taxon>
        <taxon>Chlamydomonadales</taxon>
        <taxon>Volvocaceae</taxon>
        <taxon>Gonium</taxon>
    </lineage>
</organism>
<dbReference type="OrthoDB" id="526031at2759"/>